<organism evidence="4 5">
    <name type="scientific">Caulobacter hibisci</name>
    <dbReference type="NCBI Taxonomy" id="2035993"/>
    <lineage>
        <taxon>Bacteria</taxon>
        <taxon>Pseudomonadati</taxon>
        <taxon>Pseudomonadota</taxon>
        <taxon>Alphaproteobacteria</taxon>
        <taxon>Caulobacterales</taxon>
        <taxon>Caulobacteraceae</taxon>
        <taxon>Caulobacter</taxon>
    </lineage>
</organism>
<sequence>MRRILIAEDDMLLGGVYEILLEEAGFEVLWRRDGQEALEAFDDFAPDLLITDNSMPRMTGAELMRAVEGRGARVMMVSASDPRMLQVEPDLWLEKPVTPARLLSAVRAMERSIDSVGAQVAA</sequence>
<evidence type="ECO:0000313" key="5">
    <source>
        <dbReference type="Proteomes" id="UP000639859"/>
    </source>
</evidence>
<gene>
    <name evidence="4" type="ORF">I4Q42_04635</name>
</gene>
<keyword evidence="5" id="KW-1185">Reference proteome</keyword>
<dbReference type="InterPro" id="IPR011006">
    <property type="entry name" value="CheY-like_superfamily"/>
</dbReference>
<dbReference type="EMBL" id="JADWOX010000002">
    <property type="protein sequence ID" value="MBI1682948.1"/>
    <property type="molecule type" value="Genomic_DNA"/>
</dbReference>
<dbReference type="InterPro" id="IPR050595">
    <property type="entry name" value="Bact_response_regulator"/>
</dbReference>
<dbReference type="Pfam" id="PF00072">
    <property type="entry name" value="Response_reg"/>
    <property type="match status" value="1"/>
</dbReference>
<comment type="caution">
    <text evidence="4">The sequence shown here is derived from an EMBL/GenBank/DDBJ whole genome shotgun (WGS) entry which is preliminary data.</text>
</comment>
<dbReference type="Proteomes" id="UP000639859">
    <property type="component" value="Unassembled WGS sequence"/>
</dbReference>
<dbReference type="PROSITE" id="PS50110">
    <property type="entry name" value="RESPONSE_REGULATORY"/>
    <property type="match status" value="1"/>
</dbReference>
<evidence type="ECO:0000259" key="3">
    <source>
        <dbReference type="PROSITE" id="PS50110"/>
    </source>
</evidence>
<feature type="modified residue" description="4-aspartylphosphate" evidence="2">
    <location>
        <position position="52"/>
    </location>
</feature>
<dbReference type="RefSeq" id="WP_198574890.1">
    <property type="nucleotide sequence ID" value="NZ_JADWOX010000002.1"/>
</dbReference>
<dbReference type="PANTHER" id="PTHR44591">
    <property type="entry name" value="STRESS RESPONSE REGULATOR PROTEIN 1"/>
    <property type="match status" value="1"/>
</dbReference>
<protein>
    <submittedName>
        <fullName evidence="4">Response regulator transcription factor</fullName>
    </submittedName>
</protein>
<evidence type="ECO:0000313" key="4">
    <source>
        <dbReference type="EMBL" id="MBI1682948.1"/>
    </source>
</evidence>
<dbReference type="InterPro" id="IPR001789">
    <property type="entry name" value="Sig_transdc_resp-reg_receiver"/>
</dbReference>
<dbReference type="SUPFAM" id="SSF52172">
    <property type="entry name" value="CheY-like"/>
    <property type="match status" value="1"/>
</dbReference>
<dbReference type="PANTHER" id="PTHR44591:SF3">
    <property type="entry name" value="RESPONSE REGULATORY DOMAIN-CONTAINING PROTEIN"/>
    <property type="match status" value="1"/>
</dbReference>
<evidence type="ECO:0000256" key="1">
    <source>
        <dbReference type="ARBA" id="ARBA00022553"/>
    </source>
</evidence>
<keyword evidence="1 2" id="KW-0597">Phosphoprotein</keyword>
<proteinExistence type="predicted"/>
<reference evidence="4 5" key="1">
    <citation type="submission" date="2020-11" db="EMBL/GenBank/DDBJ databases">
        <title>genome sequence of strain KACC 18849.</title>
        <authorList>
            <person name="Gao J."/>
            <person name="Zhang X."/>
        </authorList>
    </citation>
    <scope>NUCLEOTIDE SEQUENCE [LARGE SCALE GENOMIC DNA]</scope>
    <source>
        <strain evidence="4 5">KACC 18849</strain>
    </source>
</reference>
<dbReference type="Gene3D" id="3.40.50.2300">
    <property type="match status" value="1"/>
</dbReference>
<feature type="domain" description="Response regulatory" evidence="3">
    <location>
        <begin position="3"/>
        <end position="110"/>
    </location>
</feature>
<name>A0ABS0SW75_9CAUL</name>
<evidence type="ECO:0000256" key="2">
    <source>
        <dbReference type="PROSITE-ProRule" id="PRU00169"/>
    </source>
</evidence>
<accession>A0ABS0SW75</accession>
<dbReference type="CDD" id="cd00156">
    <property type="entry name" value="REC"/>
    <property type="match status" value="1"/>
</dbReference>
<dbReference type="SMART" id="SM00448">
    <property type="entry name" value="REC"/>
    <property type="match status" value="1"/>
</dbReference>